<name>A0ABS6UT26_9PSEU</name>
<dbReference type="PROSITE" id="PS51819">
    <property type="entry name" value="VOC"/>
    <property type="match status" value="1"/>
</dbReference>
<evidence type="ECO:0000313" key="2">
    <source>
        <dbReference type="EMBL" id="MBW0135412.1"/>
    </source>
</evidence>
<reference evidence="2 3" key="1">
    <citation type="submission" date="2020-11" db="EMBL/GenBank/DDBJ databases">
        <title>Pseudonocardia abyssalis sp. nov. and Pseudonocardia oceani sp. nov., description and phylogenomic analysis of two novel actinomycetes isolated from the deep Southern Ocean.</title>
        <authorList>
            <person name="Parra J."/>
        </authorList>
    </citation>
    <scope>NUCLEOTIDE SEQUENCE [LARGE SCALE GENOMIC DNA]</scope>
    <source>
        <strain evidence="2 3">KRD-168</strain>
    </source>
</reference>
<evidence type="ECO:0000313" key="3">
    <source>
        <dbReference type="Proteomes" id="UP000694287"/>
    </source>
</evidence>
<dbReference type="PANTHER" id="PTHR34109">
    <property type="entry name" value="BNAUNNG04460D PROTEIN-RELATED"/>
    <property type="match status" value="1"/>
</dbReference>
<feature type="domain" description="VOC" evidence="1">
    <location>
        <begin position="5"/>
        <end position="123"/>
    </location>
</feature>
<dbReference type="RefSeq" id="WP_218604901.1">
    <property type="nucleotide sequence ID" value="NZ_JADQDJ010000274.1"/>
</dbReference>
<dbReference type="Pfam" id="PF00903">
    <property type="entry name" value="Glyoxalase"/>
    <property type="match status" value="1"/>
</dbReference>
<comment type="caution">
    <text evidence="2">The sequence shown here is derived from an EMBL/GenBank/DDBJ whole genome shotgun (WGS) entry which is preliminary data.</text>
</comment>
<dbReference type="InterPro" id="IPR037523">
    <property type="entry name" value="VOC_core"/>
</dbReference>
<proteinExistence type="predicted"/>
<dbReference type="Proteomes" id="UP000694287">
    <property type="component" value="Unassembled WGS sequence"/>
</dbReference>
<sequence>MTSVPSVWPTFVCRDAAAELRFLVEAFGFAERAVHRDGSTIEHAELTWGDGGVMVGTHRPDDPCGQPPGGASVHVVVTAPDALYDRAVAAGATVLRPIEDTDYGSRQFVVRDPEGNVWSFGTWYE</sequence>
<dbReference type="PANTHER" id="PTHR34109:SF1">
    <property type="entry name" value="VOC DOMAIN-CONTAINING PROTEIN"/>
    <property type="match status" value="1"/>
</dbReference>
<organism evidence="2 3">
    <name type="scientific">Pseudonocardia abyssalis</name>
    <dbReference type="NCBI Taxonomy" id="2792008"/>
    <lineage>
        <taxon>Bacteria</taxon>
        <taxon>Bacillati</taxon>
        <taxon>Actinomycetota</taxon>
        <taxon>Actinomycetes</taxon>
        <taxon>Pseudonocardiales</taxon>
        <taxon>Pseudonocardiaceae</taxon>
        <taxon>Pseudonocardia</taxon>
    </lineage>
</organism>
<dbReference type="EMBL" id="JADQDK010000001">
    <property type="protein sequence ID" value="MBW0135412.1"/>
    <property type="molecule type" value="Genomic_DNA"/>
</dbReference>
<keyword evidence="3" id="KW-1185">Reference proteome</keyword>
<protein>
    <submittedName>
        <fullName evidence="2">VOC family protein</fullName>
    </submittedName>
</protein>
<gene>
    <name evidence="2" type="ORF">I4I81_14255</name>
</gene>
<accession>A0ABS6UT26</accession>
<evidence type="ECO:0000259" key="1">
    <source>
        <dbReference type="PROSITE" id="PS51819"/>
    </source>
</evidence>
<dbReference type="InterPro" id="IPR004360">
    <property type="entry name" value="Glyas_Fos-R_dOase_dom"/>
</dbReference>